<evidence type="ECO:0000313" key="4">
    <source>
        <dbReference type="Proteomes" id="UP001652442"/>
    </source>
</evidence>
<accession>A0ABT2TJZ3</accession>
<protein>
    <submittedName>
        <fullName evidence="3">DUF4367 domain-containing protein</fullName>
    </submittedName>
</protein>
<evidence type="ECO:0000259" key="2">
    <source>
        <dbReference type="Pfam" id="PF14285"/>
    </source>
</evidence>
<reference evidence="3 4" key="1">
    <citation type="journal article" date="2021" name="ISME Commun">
        <title>Automated analysis of genomic sequences facilitates high-throughput and comprehensive description of bacteria.</title>
        <authorList>
            <person name="Hitch T.C.A."/>
        </authorList>
    </citation>
    <scope>NUCLEOTIDE SEQUENCE [LARGE SCALE GENOMIC DNA]</scope>
    <source>
        <strain evidence="3 4">Sanger_109</strain>
    </source>
</reference>
<dbReference type="EMBL" id="JAOQJQ010000003">
    <property type="protein sequence ID" value="MCU6762534.1"/>
    <property type="molecule type" value="Genomic_DNA"/>
</dbReference>
<comment type="caution">
    <text evidence="3">The sequence shown here is derived from an EMBL/GenBank/DDBJ whole genome shotgun (WGS) entry which is preliminary data.</text>
</comment>
<organism evidence="3 4">
    <name type="scientific">Brotonthovivens ammoniilytica</name>
    <dbReference type="NCBI Taxonomy" id="2981725"/>
    <lineage>
        <taxon>Bacteria</taxon>
        <taxon>Bacillati</taxon>
        <taxon>Bacillota</taxon>
        <taxon>Clostridia</taxon>
        <taxon>Lachnospirales</taxon>
        <taxon>Lachnospiraceae</taxon>
        <taxon>Brotonthovivens</taxon>
    </lineage>
</organism>
<gene>
    <name evidence="3" type="ORF">OCV88_09330</name>
</gene>
<evidence type="ECO:0000313" key="3">
    <source>
        <dbReference type="EMBL" id="MCU6762534.1"/>
    </source>
</evidence>
<dbReference type="Proteomes" id="UP001652442">
    <property type="component" value="Unassembled WGS sequence"/>
</dbReference>
<dbReference type="InterPro" id="IPR025377">
    <property type="entry name" value="DUF4367"/>
</dbReference>
<evidence type="ECO:0000256" key="1">
    <source>
        <dbReference type="SAM" id="Phobius"/>
    </source>
</evidence>
<keyword evidence="1" id="KW-0812">Transmembrane</keyword>
<dbReference type="RefSeq" id="WP_158425237.1">
    <property type="nucleotide sequence ID" value="NZ_JAOQJQ010000003.1"/>
</dbReference>
<keyword evidence="4" id="KW-1185">Reference proteome</keyword>
<keyword evidence="1" id="KW-1133">Transmembrane helix</keyword>
<sequence length="224" mass="26074">MKVNDELLYHYVPLADQELLNEILDQPDPGFLPSRSFRKKMKKLLRQSRYPKLHFQYMSAGRRVAMIVLLLFAVSAALSVGVKAAINFRLKLIEHKEYEDYVEDRYSVEGNGGGVFKQFLYLPGGYELKDEDYSEDSYSGEFANQEGMQIIFMQVKMSDNITTARDNEFVESHTVLIRGNEVLIGVTEDGWHECFWTERDIWNVIYAESLSEEEIIKMINEMKE</sequence>
<name>A0ABT2TJZ3_9FIRM</name>
<feature type="domain" description="DUF4367" evidence="2">
    <location>
        <begin position="119"/>
        <end position="222"/>
    </location>
</feature>
<feature type="transmembrane region" description="Helical" evidence="1">
    <location>
        <begin position="64"/>
        <end position="86"/>
    </location>
</feature>
<dbReference type="Pfam" id="PF14285">
    <property type="entry name" value="DUF4367"/>
    <property type="match status" value="1"/>
</dbReference>
<proteinExistence type="predicted"/>
<keyword evidence="1" id="KW-0472">Membrane</keyword>